<feature type="domain" description="B box-type" evidence="16">
    <location>
        <begin position="402"/>
        <end position="442"/>
    </location>
</feature>
<evidence type="ECO:0000256" key="8">
    <source>
        <dbReference type="ARBA" id="ARBA00022786"/>
    </source>
</evidence>
<sequence length="624" mass="71480">MPRILSVTNELDIAPSVEAIKRISTDIREVLMSNNPLIHIFPDEDDVTHLEALIIGPSHTPYADGFFHFDLVFPIDYPWKPPRVQLMTTDNGRVSFNPNLYANGKVCLSILGTWEGPGWTQVQTLNSVLLSIQSLMNPLPYFNEPGYEHTKPPEEVLIIYNEKISYHTLKVAEVMDDWFMIHYEDYVERCSVASVSAYGAEPSAYEVVMQSLHRIKGEVTLRTIEPELHLEEVSLRCDTELPRPEIDLDPILLNDEQLALSLHEEELDNSRYRVAYRLTDPSPNRDSPSRRIKMSLSEILNTSSDSVHASSFTSDVYSCLCCRSISERYVILPACKSTHTLCPSCAERMLVSDVEDVSSKTRREPTRKTEGLYLTITCPLCRSVSHVSERHKLRPLYNDGGAGDHMCDEHREEFCMFCLDCASPVCFTCMKKHHLTHDCEPLDIAPSRIRSTIVPRWRRTLEQKQDETKRAQAIMQERQIHVKDSKKAAESSLREQFKELRRYLDEKEKIILAGMEEAEKSSEDKIEREMSRLQKKSKEMDGILRTIDDLDGDGTELLRKTERCDWNMTECLHDPAGFNSRPDMFKVPHMSLATVVDAVKFLKYPPDYQFRGSFSGAVYNAGTE</sequence>
<dbReference type="InterPro" id="IPR016135">
    <property type="entry name" value="UBQ-conjugating_enzyme/RWD"/>
</dbReference>
<evidence type="ECO:0000256" key="6">
    <source>
        <dbReference type="ARBA" id="ARBA00022703"/>
    </source>
</evidence>
<dbReference type="PROSITE" id="PS50127">
    <property type="entry name" value="UBC_2"/>
    <property type="match status" value="1"/>
</dbReference>
<evidence type="ECO:0000313" key="19">
    <source>
        <dbReference type="Proteomes" id="UP000241769"/>
    </source>
</evidence>
<dbReference type="STRING" id="1890364.A0A2P6MTX8"/>
<keyword evidence="15" id="KW-0479">Metal-binding</keyword>
<accession>A0A2P6MTX8</accession>
<evidence type="ECO:0000313" key="18">
    <source>
        <dbReference type="EMBL" id="PRP75116.1"/>
    </source>
</evidence>
<evidence type="ECO:0000256" key="15">
    <source>
        <dbReference type="PROSITE-ProRule" id="PRU00024"/>
    </source>
</evidence>
<keyword evidence="7" id="KW-0547">Nucleotide-binding</keyword>
<dbReference type="GO" id="GO:0061631">
    <property type="term" value="F:ubiquitin conjugating enzyme activity"/>
    <property type="evidence" value="ECO:0007669"/>
    <property type="project" value="UniProtKB-EC"/>
</dbReference>
<dbReference type="GO" id="GO:0008270">
    <property type="term" value="F:zinc ion binding"/>
    <property type="evidence" value="ECO:0007669"/>
    <property type="project" value="UniProtKB-KW"/>
</dbReference>
<dbReference type="SUPFAM" id="SSF54495">
    <property type="entry name" value="UBC-like"/>
    <property type="match status" value="1"/>
</dbReference>
<evidence type="ECO:0000256" key="3">
    <source>
        <dbReference type="ARBA" id="ARBA00012486"/>
    </source>
</evidence>
<dbReference type="PANTHER" id="PTHR46116">
    <property type="entry name" value="(E3-INDEPENDENT) E2 UBIQUITIN-CONJUGATING ENZYME"/>
    <property type="match status" value="1"/>
</dbReference>
<comment type="subcellular location">
    <subcellularLocation>
        <location evidence="2">Cytoplasm</location>
    </subcellularLocation>
    <subcellularLocation>
        <location evidence="1">Nucleus</location>
    </subcellularLocation>
</comment>
<evidence type="ECO:0000256" key="14">
    <source>
        <dbReference type="ARBA" id="ARBA00042401"/>
    </source>
</evidence>
<evidence type="ECO:0000256" key="12">
    <source>
        <dbReference type="ARBA" id="ARBA00041798"/>
    </source>
</evidence>
<evidence type="ECO:0000256" key="4">
    <source>
        <dbReference type="ARBA" id="ARBA00022490"/>
    </source>
</evidence>
<comment type="caution">
    <text evidence="18">The sequence shown here is derived from an EMBL/GenBank/DDBJ whole genome shotgun (WGS) entry which is preliminary data.</text>
</comment>
<dbReference type="Gene3D" id="3.10.110.10">
    <property type="entry name" value="Ubiquitin Conjugating Enzyme"/>
    <property type="match status" value="1"/>
</dbReference>
<dbReference type="PANTHER" id="PTHR46116:SF26">
    <property type="entry name" value="UBIQUITIN-CONJUGATING ENZYME E2 Z"/>
    <property type="match status" value="1"/>
</dbReference>
<feature type="domain" description="UBC core" evidence="17">
    <location>
        <begin position="18"/>
        <end position="173"/>
    </location>
</feature>
<evidence type="ECO:0000256" key="10">
    <source>
        <dbReference type="ARBA" id="ARBA00023242"/>
    </source>
</evidence>
<keyword evidence="19" id="KW-1185">Reference proteome</keyword>
<dbReference type="GO" id="GO:0005634">
    <property type="term" value="C:nucleus"/>
    <property type="evidence" value="ECO:0007669"/>
    <property type="project" value="UniProtKB-SubCell"/>
</dbReference>
<keyword evidence="15" id="KW-0863">Zinc-finger</keyword>
<dbReference type="Pfam" id="PF00179">
    <property type="entry name" value="UQ_con"/>
    <property type="match status" value="1"/>
</dbReference>
<organism evidence="18 19">
    <name type="scientific">Planoprotostelium fungivorum</name>
    <dbReference type="NCBI Taxonomy" id="1890364"/>
    <lineage>
        <taxon>Eukaryota</taxon>
        <taxon>Amoebozoa</taxon>
        <taxon>Evosea</taxon>
        <taxon>Variosea</taxon>
        <taxon>Cavosteliida</taxon>
        <taxon>Cavosteliaceae</taxon>
        <taxon>Planoprotostelium</taxon>
    </lineage>
</organism>
<evidence type="ECO:0000256" key="5">
    <source>
        <dbReference type="ARBA" id="ARBA00022679"/>
    </source>
</evidence>
<dbReference type="GO" id="GO:0005737">
    <property type="term" value="C:cytoplasm"/>
    <property type="evidence" value="ECO:0007669"/>
    <property type="project" value="UniProtKB-SubCell"/>
</dbReference>
<dbReference type="InParanoid" id="A0A2P6MTX8"/>
<dbReference type="InterPro" id="IPR000315">
    <property type="entry name" value="Znf_B-box"/>
</dbReference>
<evidence type="ECO:0000259" key="16">
    <source>
        <dbReference type="PROSITE" id="PS50119"/>
    </source>
</evidence>
<keyword evidence="6" id="KW-0053">Apoptosis</keyword>
<dbReference type="EMBL" id="MDYQ01000419">
    <property type="protein sequence ID" value="PRP75116.1"/>
    <property type="molecule type" value="Genomic_DNA"/>
</dbReference>
<dbReference type="Gene3D" id="3.30.160.60">
    <property type="entry name" value="Classic Zinc Finger"/>
    <property type="match status" value="1"/>
</dbReference>
<dbReference type="PROSITE" id="PS50119">
    <property type="entry name" value="ZF_BBOX"/>
    <property type="match status" value="1"/>
</dbReference>
<dbReference type="SUPFAM" id="SSF57845">
    <property type="entry name" value="B-box zinc-binding domain"/>
    <property type="match status" value="1"/>
</dbReference>
<name>A0A2P6MTX8_9EUKA</name>
<evidence type="ECO:0000256" key="1">
    <source>
        <dbReference type="ARBA" id="ARBA00004123"/>
    </source>
</evidence>
<keyword evidence="4" id="KW-0963">Cytoplasm</keyword>
<evidence type="ECO:0000256" key="7">
    <source>
        <dbReference type="ARBA" id="ARBA00022741"/>
    </source>
</evidence>
<proteinExistence type="predicted"/>
<keyword evidence="15" id="KW-0862">Zinc</keyword>
<dbReference type="Proteomes" id="UP000241769">
    <property type="component" value="Unassembled WGS sequence"/>
</dbReference>
<dbReference type="CDD" id="cd23809">
    <property type="entry name" value="UBCc_UBE2Z"/>
    <property type="match status" value="1"/>
</dbReference>
<dbReference type="InterPro" id="IPR000608">
    <property type="entry name" value="UBC"/>
</dbReference>
<gene>
    <name evidence="18" type="ORF">PROFUN_03952</name>
</gene>
<evidence type="ECO:0000256" key="9">
    <source>
        <dbReference type="ARBA" id="ARBA00022840"/>
    </source>
</evidence>
<evidence type="ECO:0000256" key="13">
    <source>
        <dbReference type="ARBA" id="ARBA00042316"/>
    </source>
</evidence>
<dbReference type="SMART" id="SM00212">
    <property type="entry name" value="UBCc"/>
    <property type="match status" value="1"/>
</dbReference>
<dbReference type="EC" id="2.3.2.23" evidence="3"/>
<protein>
    <recommendedName>
        <fullName evidence="11">Ubiquitin-conjugating enzyme E2 Z</fullName>
        <ecNumber evidence="3">2.3.2.23</ecNumber>
    </recommendedName>
    <alternativeName>
        <fullName evidence="12">E2 ubiquitin-conjugating enzyme Z</fullName>
    </alternativeName>
    <alternativeName>
        <fullName evidence="14">Ubiquitin carrier protein Z</fullName>
    </alternativeName>
    <alternativeName>
        <fullName evidence="13">Ubiquitin-protein ligase Z</fullName>
    </alternativeName>
</protein>
<evidence type="ECO:0000259" key="17">
    <source>
        <dbReference type="PROSITE" id="PS50127"/>
    </source>
</evidence>
<keyword evidence="9" id="KW-0067">ATP-binding</keyword>
<dbReference type="GO" id="GO:0005524">
    <property type="term" value="F:ATP binding"/>
    <property type="evidence" value="ECO:0007669"/>
    <property type="project" value="UniProtKB-KW"/>
</dbReference>
<keyword evidence="8" id="KW-0833">Ubl conjugation pathway</keyword>
<evidence type="ECO:0000256" key="11">
    <source>
        <dbReference type="ARBA" id="ARBA00039894"/>
    </source>
</evidence>
<dbReference type="GO" id="GO:0004869">
    <property type="term" value="F:cysteine-type endopeptidase inhibitor activity"/>
    <property type="evidence" value="ECO:0007669"/>
    <property type="project" value="TreeGrafter"/>
</dbReference>
<dbReference type="AlphaFoldDB" id="A0A2P6MTX8"/>
<keyword evidence="5" id="KW-0808">Transferase</keyword>
<dbReference type="OrthoDB" id="1926878at2759"/>
<evidence type="ECO:0000256" key="2">
    <source>
        <dbReference type="ARBA" id="ARBA00004496"/>
    </source>
</evidence>
<reference evidence="18 19" key="1">
    <citation type="journal article" date="2018" name="Genome Biol. Evol.">
        <title>Multiple Roots of Fruiting Body Formation in Amoebozoa.</title>
        <authorList>
            <person name="Hillmann F."/>
            <person name="Forbes G."/>
            <person name="Novohradska S."/>
            <person name="Ferling I."/>
            <person name="Riege K."/>
            <person name="Groth M."/>
            <person name="Westermann M."/>
            <person name="Marz M."/>
            <person name="Spaller T."/>
            <person name="Winckler T."/>
            <person name="Schaap P."/>
            <person name="Glockner G."/>
        </authorList>
    </citation>
    <scope>NUCLEOTIDE SEQUENCE [LARGE SCALE GENOMIC DNA]</scope>
    <source>
        <strain evidence="18 19">Jena</strain>
    </source>
</reference>
<keyword evidence="10" id="KW-0539">Nucleus</keyword>